<reference evidence="1" key="1">
    <citation type="submission" date="2022-07" db="EMBL/GenBank/DDBJ databases">
        <title>Complete genome sequence of Salinispirillum sp. LH10-3-1 capable of multiple carbohydrate inversion isolated from a soda lake.</title>
        <authorList>
            <person name="Liu J."/>
            <person name="Zhai Y."/>
            <person name="Zhang H."/>
            <person name="Yang H."/>
            <person name="Qu J."/>
            <person name="Li J."/>
        </authorList>
    </citation>
    <scope>NUCLEOTIDE SEQUENCE</scope>
    <source>
        <strain evidence="1">LH 10-3-1</strain>
    </source>
</reference>
<dbReference type="RefSeq" id="WP_304995803.1">
    <property type="nucleotide sequence ID" value="NZ_CP101717.1"/>
</dbReference>
<evidence type="ECO:0000313" key="1">
    <source>
        <dbReference type="EMBL" id="WLD58518.1"/>
    </source>
</evidence>
<protein>
    <submittedName>
        <fullName evidence="1">Uncharacterized protein</fullName>
    </submittedName>
</protein>
<gene>
    <name evidence="1" type="ORF">NFC81_01675</name>
</gene>
<organism evidence="1">
    <name type="scientific">Salinispirillum sp. LH 10-3-1</name>
    <dbReference type="NCBI Taxonomy" id="2952525"/>
    <lineage>
        <taxon>Bacteria</taxon>
        <taxon>Pseudomonadati</taxon>
        <taxon>Pseudomonadota</taxon>
        <taxon>Gammaproteobacteria</taxon>
        <taxon>Oceanospirillales</taxon>
        <taxon>Saccharospirillaceae</taxon>
        <taxon>Salinispirillum</taxon>
    </lineage>
</organism>
<dbReference type="EMBL" id="CP101717">
    <property type="protein sequence ID" value="WLD58518.1"/>
    <property type="molecule type" value="Genomic_DNA"/>
</dbReference>
<dbReference type="AlphaFoldDB" id="A0AB38YGL0"/>
<proteinExistence type="predicted"/>
<sequence length="237" mass="25924">MKKLILKLHDSSPDRLTMKRLGQYLPHLADLLGESEHVHFTSVTDGSAMLNVAIEESCYPKIIEQVRLVHGGKGSKKSQKAYSALQNLMDEDGTGGAILDNAESSVLMFRKSQHAEKPLLVTKSGSVQGRLYKIGGKDATIPVRLEGANGETLHCEATVEIAEKLSAHLFKQVRVSGHGQWARTVEGRWSLRKLTIESFDVLKTANAGAVIAQLQSIGGLKWSEMDDPHGMAKDLRS</sequence>
<name>A0AB38YGL0_9GAMM</name>
<accession>A0AB38YGL0</accession>